<evidence type="ECO:0000313" key="2">
    <source>
        <dbReference type="Proteomes" id="UP001162741"/>
    </source>
</evidence>
<dbReference type="EMBL" id="CP107006">
    <property type="protein sequence ID" value="UYQ92198.1"/>
    <property type="molecule type" value="Genomic_DNA"/>
</dbReference>
<dbReference type="RefSeq" id="WP_264280499.1">
    <property type="nucleotide sequence ID" value="NZ_CP107006.1"/>
</dbReference>
<dbReference type="InterPro" id="IPR019648">
    <property type="entry name" value="YebY"/>
</dbReference>
<reference evidence="1" key="1">
    <citation type="submission" date="2022-10" db="EMBL/GenBank/DDBJ databases">
        <title>Chitinophaga sp. nov., isolated from soil.</title>
        <authorList>
            <person name="Jeon C.O."/>
        </authorList>
    </citation>
    <scope>NUCLEOTIDE SEQUENCE</scope>
    <source>
        <strain evidence="1">R8</strain>
    </source>
</reference>
<proteinExistence type="predicted"/>
<gene>
    <name evidence="1" type="ORF">MKQ68_19100</name>
</gene>
<name>A0ABY6IXT4_9BACT</name>
<dbReference type="PROSITE" id="PS51257">
    <property type="entry name" value="PROKAR_LIPOPROTEIN"/>
    <property type="match status" value="1"/>
</dbReference>
<dbReference type="Proteomes" id="UP001162741">
    <property type="component" value="Chromosome"/>
</dbReference>
<protein>
    <submittedName>
        <fullName evidence="1">YebY family protein</fullName>
    </submittedName>
</protein>
<organism evidence="1 2">
    <name type="scientific">Chitinophaga horti</name>
    <dbReference type="NCBI Taxonomy" id="2920382"/>
    <lineage>
        <taxon>Bacteria</taxon>
        <taxon>Pseudomonadati</taxon>
        <taxon>Bacteroidota</taxon>
        <taxon>Chitinophagia</taxon>
        <taxon>Chitinophagales</taxon>
        <taxon>Chitinophagaceae</taxon>
        <taxon>Chitinophaga</taxon>
    </lineage>
</organism>
<keyword evidence="2" id="KW-1185">Reference proteome</keyword>
<dbReference type="Pfam" id="PF10709">
    <property type="entry name" value="DUF2511"/>
    <property type="match status" value="1"/>
</dbReference>
<evidence type="ECO:0000313" key="1">
    <source>
        <dbReference type="EMBL" id="UYQ92198.1"/>
    </source>
</evidence>
<accession>A0ABY6IXT4</accession>
<sequence>MKKAVFPILAVITFAACSEDSQGVVFKKEDYGAKWPFSVEEIEVYCAGLAKSEIYFRSGEKTYALNGDARRMAETRKSAETFDDVSEVLLTDLRDPNSKMPVPDELIKKAFENCK</sequence>